<dbReference type="FunFam" id="3.90.740.10:FF:000005">
    <property type="entry name" value="Valine--tRNA ligase, mitochondrial"/>
    <property type="match status" value="1"/>
</dbReference>
<evidence type="ECO:0000256" key="2">
    <source>
        <dbReference type="ARBA" id="ARBA00011245"/>
    </source>
</evidence>
<reference evidence="16 17" key="2">
    <citation type="submission" date="2020-06" db="EMBL/GenBank/DDBJ databases">
        <title>Complete Genome Sequence of Clostridium muelleri sp. nov. P21T, an Acid-Alcohol Producing Acetogen Isolated from Old Hay.</title>
        <authorList>
            <person name="Duncan K.E."/>
            <person name="Tanner R.S."/>
        </authorList>
    </citation>
    <scope>NUCLEOTIDE SEQUENCE [LARGE SCALE GENOMIC DNA]</scope>
    <source>
        <strain evidence="16 17">P21</strain>
    </source>
</reference>
<protein>
    <recommendedName>
        <fullName evidence="12">Valine--tRNA ligase</fullName>
        <ecNumber evidence="12">6.1.1.9</ecNumber>
    </recommendedName>
    <alternativeName>
        <fullName evidence="12">Valyl-tRNA synthetase</fullName>
        <shortName evidence="12">ValRS</shortName>
    </alternativeName>
</protein>
<evidence type="ECO:0000313" key="16">
    <source>
        <dbReference type="EMBL" id="NMM63182.1"/>
    </source>
</evidence>
<evidence type="ECO:0000256" key="7">
    <source>
        <dbReference type="ARBA" id="ARBA00022917"/>
    </source>
</evidence>
<dbReference type="PROSITE" id="PS00178">
    <property type="entry name" value="AA_TRNA_LIGASE_I"/>
    <property type="match status" value="1"/>
</dbReference>
<dbReference type="GO" id="GO:0004832">
    <property type="term" value="F:valine-tRNA ligase activity"/>
    <property type="evidence" value="ECO:0007669"/>
    <property type="project" value="UniProtKB-UniRule"/>
</dbReference>
<feature type="domain" description="Valyl-tRNA synthetase tRNA-binding arm" evidence="15">
    <location>
        <begin position="817"/>
        <end position="882"/>
    </location>
</feature>
<reference evidence="16 17" key="1">
    <citation type="submission" date="2020-04" db="EMBL/GenBank/DDBJ databases">
        <authorList>
            <person name="Doyle D.A."/>
        </authorList>
    </citation>
    <scope>NUCLEOTIDE SEQUENCE [LARGE SCALE GENOMIC DNA]</scope>
    <source>
        <strain evidence="16 17">P21</strain>
    </source>
</reference>
<dbReference type="CDD" id="cd00817">
    <property type="entry name" value="ValRS_core"/>
    <property type="match status" value="1"/>
</dbReference>
<feature type="domain" description="Aminoacyl-tRNA synthetase class Ia" evidence="13">
    <location>
        <begin position="20"/>
        <end position="564"/>
    </location>
</feature>
<feature type="short sequence motif" description="'KMSKS' region" evidence="12">
    <location>
        <begin position="527"/>
        <end position="531"/>
    </location>
</feature>
<keyword evidence="3 12" id="KW-0963">Cytoplasm</keyword>
<dbReference type="FunFam" id="1.10.730.10:FF:000014">
    <property type="entry name" value="Valine--tRNA ligase"/>
    <property type="match status" value="1"/>
</dbReference>
<dbReference type="AlphaFoldDB" id="A0A7Y0HP06"/>
<comment type="subunit">
    <text evidence="2 12">Monomer.</text>
</comment>
<keyword evidence="6 12" id="KW-0067">ATP-binding</keyword>
<dbReference type="Pfam" id="PF08264">
    <property type="entry name" value="Anticodon_1"/>
    <property type="match status" value="1"/>
</dbReference>
<sequence length="882" mass="102205">MSKNNEMATTYNPKEFESKLYKNWEEKGYFTPKVDENRKPYTIVLPPPNITGKLHLGHALDDTIQDIIIRTKRMQGYSALWLPGQDHASIATEVKVENELLKQGLKKKEMGREAFLEKVWDWANEYRGRIRDQVKQLGCSIDSTRECFTMEEKANRAVKNFFVKLYNDGLIYQGHRMINWCPKCQTAISDAEIEYSEQEGHFWHIKYLVVGSDEYLEIATTRPETMLGDAAVAVNPKDERYTHLVGKTLMLPLVNKEIPIIADDYVDMEFGTGAVKITPAHDPNDYAVGKRHNLPEIIVMHEDGKINFPGSKYDGLDRYEARKLMVKDLKSQGFLVKIKDHTHNVGCHDRCGSTIEPMVSKQWFVKMESLAKPALDVVRTKKVKFVPERFEKTYFNWMENIQDWCISRQLWWGHRIPVWYCKDCGEVIVSVDEPTKCTKCESSNLEQDKDVLDTWFSSALWPFSTLGWPEKTPDFKYFYPNSTLVTGYDIIFFWVARMVFSGLYCADDIPFENVLIHGIVRDSQGRKMSKSLGNGVDPLDVIDEYGADALRFTLITGNAPGNDIRYYPERVEASRNFANKIWNASRFVLMNLDEEIMNKYKYCKNYSSADKWILSRMNTLIKEVTDNIEKFELGIAAQKVYDFIWGEFCDWYIELVKPVMYGEDEEAKGVAFNVLNRVLSTSLQLLHPIMPFITEEIYTHLYTDYESIVVSKWPEYEEILNDEKAEKDMEYIIEAIKSVRNVRTEMNVPPSRKAKVMAYVTENDALEAFKNGEDYFKKLASASTVEFLNTKEEAPENVVSVVTRGAEMFMPLLDLVDLEKELERLNKEKEKLEKEIDRVEKKLANEKFVAKAPEAVVNEEKAKGEKYKEMLQSVLERLESLK</sequence>
<evidence type="ECO:0000259" key="15">
    <source>
        <dbReference type="Pfam" id="PF10458"/>
    </source>
</evidence>
<comment type="domain">
    <text evidence="12">The C-terminal coiled-coil domain is crucial for aminoacylation activity.</text>
</comment>
<dbReference type="NCBIfam" id="TIGR00422">
    <property type="entry name" value="valS"/>
    <property type="match status" value="1"/>
</dbReference>
<evidence type="ECO:0000256" key="3">
    <source>
        <dbReference type="ARBA" id="ARBA00022490"/>
    </source>
</evidence>
<dbReference type="Pfam" id="PF00133">
    <property type="entry name" value="tRNA-synt_1"/>
    <property type="match status" value="1"/>
</dbReference>
<dbReference type="InterPro" id="IPR009008">
    <property type="entry name" value="Val/Leu/Ile-tRNA-synth_edit"/>
</dbReference>
<dbReference type="GO" id="GO:0005524">
    <property type="term" value="F:ATP binding"/>
    <property type="evidence" value="ECO:0007669"/>
    <property type="project" value="UniProtKB-UniRule"/>
</dbReference>
<name>A0A7Y0HP06_9CLOT</name>
<feature type="short sequence motif" description="'HIGH' region" evidence="12">
    <location>
        <begin position="48"/>
        <end position="58"/>
    </location>
</feature>
<comment type="catalytic activity">
    <reaction evidence="10 12">
        <text>tRNA(Val) + L-valine + ATP = L-valyl-tRNA(Val) + AMP + diphosphate</text>
        <dbReference type="Rhea" id="RHEA:10704"/>
        <dbReference type="Rhea" id="RHEA-COMP:9672"/>
        <dbReference type="Rhea" id="RHEA-COMP:9708"/>
        <dbReference type="ChEBI" id="CHEBI:30616"/>
        <dbReference type="ChEBI" id="CHEBI:33019"/>
        <dbReference type="ChEBI" id="CHEBI:57762"/>
        <dbReference type="ChEBI" id="CHEBI:78442"/>
        <dbReference type="ChEBI" id="CHEBI:78537"/>
        <dbReference type="ChEBI" id="CHEBI:456215"/>
        <dbReference type="EC" id="6.1.1.9"/>
    </reaction>
</comment>
<comment type="function">
    <text evidence="12">Catalyzes the attachment of valine to tRNA(Val). As ValRS can inadvertently accommodate and process structurally similar amino acids such as threonine, to avoid such errors, it has a 'posttransfer' editing activity that hydrolyzes mischarged Thr-tRNA(Val) in a tRNA-dependent manner.</text>
</comment>
<evidence type="ECO:0000256" key="12">
    <source>
        <dbReference type="HAMAP-Rule" id="MF_02004"/>
    </source>
</evidence>
<dbReference type="Gene3D" id="3.90.740.10">
    <property type="entry name" value="Valyl/Leucyl/Isoleucyl-tRNA synthetase, editing domain"/>
    <property type="match status" value="1"/>
</dbReference>
<keyword evidence="7 12" id="KW-0648">Protein biosynthesis</keyword>
<evidence type="ECO:0000256" key="1">
    <source>
        <dbReference type="ARBA" id="ARBA00004496"/>
    </source>
</evidence>
<evidence type="ECO:0000256" key="5">
    <source>
        <dbReference type="ARBA" id="ARBA00022741"/>
    </source>
</evidence>
<dbReference type="RefSeq" id="WP_169297787.1">
    <property type="nucleotide sequence ID" value="NZ_JABBNI010000019.1"/>
</dbReference>
<dbReference type="FunFam" id="3.40.50.620:FF:000098">
    <property type="entry name" value="Valine--tRNA ligase"/>
    <property type="match status" value="1"/>
</dbReference>
<evidence type="ECO:0000256" key="9">
    <source>
        <dbReference type="ARBA" id="ARBA00023146"/>
    </source>
</evidence>
<feature type="domain" description="Methionyl/Valyl/Leucyl/Isoleucyl-tRNA synthetase anticodon-binding" evidence="14">
    <location>
        <begin position="610"/>
        <end position="757"/>
    </location>
</feature>
<dbReference type="CDD" id="cd07962">
    <property type="entry name" value="Anticodon_Ia_Val"/>
    <property type="match status" value="1"/>
</dbReference>
<dbReference type="InterPro" id="IPR037118">
    <property type="entry name" value="Val-tRNA_synth_C_sf"/>
</dbReference>
<evidence type="ECO:0000256" key="8">
    <source>
        <dbReference type="ARBA" id="ARBA00023054"/>
    </source>
</evidence>
<organism evidence="16 17">
    <name type="scientific">Clostridium muellerianum</name>
    <dbReference type="NCBI Taxonomy" id="2716538"/>
    <lineage>
        <taxon>Bacteria</taxon>
        <taxon>Bacillati</taxon>
        <taxon>Bacillota</taxon>
        <taxon>Clostridia</taxon>
        <taxon>Eubacteriales</taxon>
        <taxon>Clostridiaceae</taxon>
        <taxon>Clostridium</taxon>
    </lineage>
</organism>
<keyword evidence="17" id="KW-1185">Reference proteome</keyword>
<dbReference type="InterPro" id="IPR033705">
    <property type="entry name" value="Anticodon_Ia_Val"/>
</dbReference>
<dbReference type="InterPro" id="IPR010978">
    <property type="entry name" value="tRNA-bd_arm"/>
</dbReference>
<dbReference type="InterPro" id="IPR009080">
    <property type="entry name" value="tRNAsynth_Ia_anticodon-bd"/>
</dbReference>
<comment type="domain">
    <text evidence="12">ValRS has two distinct active sites: one for aminoacylation and one for editing. The misactivated threonine is translocated from the active site to the editing site.</text>
</comment>
<comment type="similarity">
    <text evidence="11 12">Belongs to the class-I aminoacyl-tRNA synthetase family. ValS type 1 subfamily.</text>
</comment>
<comment type="caution">
    <text evidence="16">The sequence shown here is derived from an EMBL/GenBank/DDBJ whole genome shotgun (WGS) entry which is preliminary data.</text>
</comment>
<evidence type="ECO:0000256" key="10">
    <source>
        <dbReference type="ARBA" id="ARBA00047552"/>
    </source>
</evidence>
<dbReference type="Proteomes" id="UP000537131">
    <property type="component" value="Unassembled WGS sequence"/>
</dbReference>
<accession>A0A7Y0HP06</accession>
<evidence type="ECO:0000313" key="17">
    <source>
        <dbReference type="Proteomes" id="UP000537131"/>
    </source>
</evidence>
<evidence type="ECO:0000256" key="6">
    <source>
        <dbReference type="ARBA" id="ARBA00022840"/>
    </source>
</evidence>
<dbReference type="Pfam" id="PF10458">
    <property type="entry name" value="Val_tRNA-synt_C"/>
    <property type="match status" value="1"/>
</dbReference>
<dbReference type="InterPro" id="IPR001412">
    <property type="entry name" value="aa-tRNA-synth_I_CS"/>
</dbReference>
<dbReference type="InterPro" id="IPR019499">
    <property type="entry name" value="Val-tRNA_synth_tRNA-bd"/>
</dbReference>
<dbReference type="Gene3D" id="3.40.50.620">
    <property type="entry name" value="HUPs"/>
    <property type="match status" value="2"/>
</dbReference>
<keyword evidence="8 12" id="KW-0175">Coiled coil</keyword>
<feature type="coiled-coil region" evidence="12">
    <location>
        <begin position="815"/>
        <end position="849"/>
    </location>
</feature>
<dbReference type="SUPFAM" id="SSF50677">
    <property type="entry name" value="ValRS/IleRS/LeuRS editing domain"/>
    <property type="match status" value="1"/>
</dbReference>
<dbReference type="PANTHER" id="PTHR11946">
    <property type="entry name" value="VALYL-TRNA SYNTHETASES"/>
    <property type="match status" value="1"/>
</dbReference>
<feature type="binding site" evidence="12">
    <location>
        <position position="530"/>
    </location>
    <ligand>
        <name>ATP</name>
        <dbReference type="ChEBI" id="CHEBI:30616"/>
    </ligand>
</feature>
<keyword evidence="5 12" id="KW-0547">Nucleotide-binding</keyword>
<proteinExistence type="inferred from homology"/>
<dbReference type="GO" id="GO:0002161">
    <property type="term" value="F:aminoacyl-tRNA deacylase activity"/>
    <property type="evidence" value="ECO:0007669"/>
    <property type="project" value="InterPro"/>
</dbReference>
<keyword evidence="4 12" id="KW-0436">Ligase</keyword>
<dbReference type="InterPro" id="IPR013155">
    <property type="entry name" value="M/V/L/I-tRNA-synth_anticd-bd"/>
</dbReference>
<evidence type="ECO:0000256" key="11">
    <source>
        <dbReference type="ARBA" id="ARBA00060830"/>
    </source>
</evidence>
<dbReference type="Gene3D" id="1.10.730.10">
    <property type="entry name" value="Isoleucyl-tRNA Synthetase, Domain 1"/>
    <property type="match status" value="1"/>
</dbReference>
<evidence type="ECO:0000256" key="4">
    <source>
        <dbReference type="ARBA" id="ARBA00022598"/>
    </source>
</evidence>
<dbReference type="EC" id="6.1.1.9" evidence="12"/>
<dbReference type="PANTHER" id="PTHR11946:SF93">
    <property type="entry name" value="VALINE--TRNA LIGASE, CHLOROPLASTIC_MITOCHONDRIAL 2"/>
    <property type="match status" value="1"/>
</dbReference>
<dbReference type="GO" id="GO:0006438">
    <property type="term" value="P:valyl-tRNA aminoacylation"/>
    <property type="evidence" value="ECO:0007669"/>
    <property type="project" value="UniProtKB-UniRule"/>
</dbReference>
<dbReference type="FunFam" id="1.10.287.380:FF:000001">
    <property type="entry name" value="Valine--tRNA ligase"/>
    <property type="match status" value="1"/>
</dbReference>
<dbReference type="SUPFAM" id="SSF52374">
    <property type="entry name" value="Nucleotidylyl transferase"/>
    <property type="match status" value="1"/>
</dbReference>
<dbReference type="Gene3D" id="1.10.287.380">
    <property type="entry name" value="Valyl-tRNA synthetase, C-terminal domain"/>
    <property type="match status" value="1"/>
</dbReference>
<dbReference type="HAMAP" id="MF_02004">
    <property type="entry name" value="Val_tRNA_synth_type1"/>
    <property type="match status" value="1"/>
</dbReference>
<dbReference type="PRINTS" id="PR00986">
    <property type="entry name" value="TRNASYNTHVAL"/>
</dbReference>
<dbReference type="InterPro" id="IPR002303">
    <property type="entry name" value="Valyl-tRNA_ligase"/>
</dbReference>
<dbReference type="FunFam" id="3.40.50.620:FF:000032">
    <property type="entry name" value="Valine--tRNA ligase"/>
    <property type="match status" value="1"/>
</dbReference>
<dbReference type="GO" id="GO:0005829">
    <property type="term" value="C:cytosol"/>
    <property type="evidence" value="ECO:0007669"/>
    <property type="project" value="TreeGrafter"/>
</dbReference>
<gene>
    <name evidence="12" type="primary">valS</name>
    <name evidence="16" type="ORF">HBE96_10830</name>
</gene>
<dbReference type="InterPro" id="IPR002300">
    <property type="entry name" value="aa-tRNA-synth_Ia"/>
</dbReference>
<keyword evidence="9 12" id="KW-0030">Aminoacyl-tRNA synthetase</keyword>
<dbReference type="EMBL" id="JABBNI010000019">
    <property type="protein sequence ID" value="NMM63182.1"/>
    <property type="molecule type" value="Genomic_DNA"/>
</dbReference>
<comment type="subcellular location">
    <subcellularLocation>
        <location evidence="1 12">Cytoplasm</location>
    </subcellularLocation>
</comment>
<dbReference type="SUPFAM" id="SSF46589">
    <property type="entry name" value="tRNA-binding arm"/>
    <property type="match status" value="1"/>
</dbReference>
<dbReference type="SUPFAM" id="SSF47323">
    <property type="entry name" value="Anticodon-binding domain of a subclass of class I aminoacyl-tRNA synthetases"/>
    <property type="match status" value="1"/>
</dbReference>
<dbReference type="NCBIfam" id="NF004349">
    <property type="entry name" value="PRK05729.1"/>
    <property type="match status" value="1"/>
</dbReference>
<dbReference type="InterPro" id="IPR014729">
    <property type="entry name" value="Rossmann-like_a/b/a_fold"/>
</dbReference>
<evidence type="ECO:0000259" key="14">
    <source>
        <dbReference type="Pfam" id="PF08264"/>
    </source>
</evidence>
<evidence type="ECO:0000259" key="13">
    <source>
        <dbReference type="Pfam" id="PF00133"/>
    </source>
</evidence>